<name>A0ABX1ETB7_9PROT</name>
<dbReference type="Gene3D" id="3.40.190.290">
    <property type="match status" value="1"/>
</dbReference>
<dbReference type="RefSeq" id="WP_168047138.1">
    <property type="nucleotide sequence ID" value="NZ_JAATJR010000001.1"/>
</dbReference>
<evidence type="ECO:0000256" key="4">
    <source>
        <dbReference type="ARBA" id="ARBA00023163"/>
    </source>
</evidence>
<keyword evidence="2" id="KW-0805">Transcription regulation</keyword>
<dbReference type="PROSITE" id="PS50931">
    <property type="entry name" value="HTH_LYSR"/>
    <property type="match status" value="1"/>
</dbReference>
<dbReference type="PANTHER" id="PTHR30427:SF1">
    <property type="entry name" value="TRANSCRIPTIONAL ACTIVATOR PROTEIN LYSR"/>
    <property type="match status" value="1"/>
</dbReference>
<evidence type="ECO:0000256" key="1">
    <source>
        <dbReference type="ARBA" id="ARBA00009437"/>
    </source>
</evidence>
<dbReference type="Gene3D" id="1.10.10.10">
    <property type="entry name" value="Winged helix-like DNA-binding domain superfamily/Winged helix DNA-binding domain"/>
    <property type="match status" value="1"/>
</dbReference>
<organism evidence="6 7">
    <name type="scientific">Falsiroseomonas frigidaquae</name>
    <dbReference type="NCBI Taxonomy" id="487318"/>
    <lineage>
        <taxon>Bacteria</taxon>
        <taxon>Pseudomonadati</taxon>
        <taxon>Pseudomonadota</taxon>
        <taxon>Alphaproteobacteria</taxon>
        <taxon>Acetobacterales</taxon>
        <taxon>Roseomonadaceae</taxon>
        <taxon>Falsiroseomonas</taxon>
    </lineage>
</organism>
<feature type="domain" description="HTH lysR-type" evidence="5">
    <location>
        <begin position="1"/>
        <end position="58"/>
    </location>
</feature>
<dbReference type="InterPro" id="IPR005119">
    <property type="entry name" value="LysR_subst-bd"/>
</dbReference>
<dbReference type="PANTHER" id="PTHR30427">
    <property type="entry name" value="TRANSCRIPTIONAL ACTIVATOR PROTEIN LYSR"/>
    <property type="match status" value="1"/>
</dbReference>
<dbReference type="InterPro" id="IPR036390">
    <property type="entry name" value="WH_DNA-bd_sf"/>
</dbReference>
<dbReference type="InterPro" id="IPR000847">
    <property type="entry name" value="LysR_HTH_N"/>
</dbReference>
<evidence type="ECO:0000256" key="2">
    <source>
        <dbReference type="ARBA" id="ARBA00023015"/>
    </source>
</evidence>
<sequence length="297" mass="32003">MNARDIEIFCEIMRSNSLSLAAKALGVSQPALSQALRHCEDRIGYALFRRHAGRLTPTAEATALWPEAERLFHELRSFRSLARDLGGRQGGLLRLGTTSSLGVSLVPKAVAQLRQEWRLARISVNLMPVRELGEALLARRLDVGLALTSVEVPGLDHVQLGSVPCIVLLPQDHPLAAEAALGPAQLAGLPEIGFGGWQDFGHSLDLAFAAEGIERRIAVEIGNTVGAVAMVREGIGFAIVDGFARFVLPQGVVARPFLPRVDRAVVLLRSRMLGNPEMVDRLAEVMRTLCQAGPPPG</sequence>
<evidence type="ECO:0000256" key="3">
    <source>
        <dbReference type="ARBA" id="ARBA00023125"/>
    </source>
</evidence>
<evidence type="ECO:0000259" key="5">
    <source>
        <dbReference type="PROSITE" id="PS50931"/>
    </source>
</evidence>
<proteinExistence type="inferred from homology"/>
<dbReference type="SUPFAM" id="SSF46785">
    <property type="entry name" value="Winged helix' DNA-binding domain"/>
    <property type="match status" value="1"/>
</dbReference>
<dbReference type="EMBL" id="JAAVTX010000001">
    <property type="protein sequence ID" value="NKE43817.1"/>
    <property type="molecule type" value="Genomic_DNA"/>
</dbReference>
<protein>
    <submittedName>
        <fullName evidence="6">LysR family transcriptional regulator</fullName>
    </submittedName>
</protein>
<dbReference type="Proteomes" id="UP000765160">
    <property type="component" value="Unassembled WGS sequence"/>
</dbReference>
<evidence type="ECO:0000313" key="7">
    <source>
        <dbReference type="Proteomes" id="UP000765160"/>
    </source>
</evidence>
<dbReference type="Pfam" id="PF00126">
    <property type="entry name" value="HTH_1"/>
    <property type="match status" value="1"/>
</dbReference>
<evidence type="ECO:0000313" key="6">
    <source>
        <dbReference type="EMBL" id="NKE43817.1"/>
    </source>
</evidence>
<accession>A0ABX1ETB7</accession>
<keyword evidence="3" id="KW-0238">DNA-binding</keyword>
<keyword evidence="7" id="KW-1185">Reference proteome</keyword>
<dbReference type="PRINTS" id="PR00039">
    <property type="entry name" value="HTHLYSR"/>
</dbReference>
<reference evidence="6 7" key="1">
    <citation type="submission" date="2020-03" db="EMBL/GenBank/DDBJ databases">
        <title>Roseomonas selenitidurans sp. nov. isolated from soil.</title>
        <authorList>
            <person name="Liu H."/>
        </authorList>
    </citation>
    <scope>NUCLEOTIDE SEQUENCE [LARGE SCALE GENOMIC DNA]</scope>
    <source>
        <strain evidence="6 7">JCM 15073</strain>
    </source>
</reference>
<comment type="caution">
    <text evidence="6">The sequence shown here is derived from an EMBL/GenBank/DDBJ whole genome shotgun (WGS) entry which is preliminary data.</text>
</comment>
<dbReference type="InterPro" id="IPR036388">
    <property type="entry name" value="WH-like_DNA-bd_sf"/>
</dbReference>
<dbReference type="Pfam" id="PF03466">
    <property type="entry name" value="LysR_substrate"/>
    <property type="match status" value="1"/>
</dbReference>
<gene>
    <name evidence="6" type="ORF">HB662_03440</name>
</gene>
<dbReference type="SUPFAM" id="SSF53850">
    <property type="entry name" value="Periplasmic binding protein-like II"/>
    <property type="match status" value="1"/>
</dbReference>
<comment type="similarity">
    <text evidence="1">Belongs to the LysR transcriptional regulatory family.</text>
</comment>
<keyword evidence="4" id="KW-0804">Transcription</keyword>